<feature type="region of interest" description="Disordered" evidence="1">
    <location>
        <begin position="64"/>
        <end position="113"/>
    </location>
</feature>
<feature type="compositionally biased region" description="Low complexity" evidence="1">
    <location>
        <begin position="85"/>
        <end position="97"/>
    </location>
</feature>
<evidence type="ECO:0000313" key="3">
    <source>
        <dbReference type="Proteomes" id="UP000438429"/>
    </source>
</evidence>
<reference evidence="2 3" key="1">
    <citation type="submission" date="2019-06" db="EMBL/GenBank/DDBJ databases">
        <title>Draft genomes of female and male turbot (Scophthalmus maximus).</title>
        <authorList>
            <person name="Xu H."/>
            <person name="Xu X.-W."/>
            <person name="Shao C."/>
            <person name="Chen S."/>
        </authorList>
    </citation>
    <scope>NUCLEOTIDE SEQUENCE [LARGE SCALE GENOMIC DNA]</scope>
    <source>
        <strain evidence="2">Ysfricsl-2016a</strain>
        <tissue evidence="2">Blood</tissue>
    </source>
</reference>
<dbReference type="EMBL" id="VEVO01000002">
    <property type="protein sequence ID" value="KAF0045068.1"/>
    <property type="molecule type" value="Genomic_DNA"/>
</dbReference>
<proteinExistence type="predicted"/>
<organism evidence="2 3">
    <name type="scientific">Scophthalmus maximus</name>
    <name type="common">Turbot</name>
    <name type="synonym">Psetta maxima</name>
    <dbReference type="NCBI Taxonomy" id="52904"/>
    <lineage>
        <taxon>Eukaryota</taxon>
        <taxon>Metazoa</taxon>
        <taxon>Chordata</taxon>
        <taxon>Craniata</taxon>
        <taxon>Vertebrata</taxon>
        <taxon>Euteleostomi</taxon>
        <taxon>Actinopterygii</taxon>
        <taxon>Neopterygii</taxon>
        <taxon>Teleostei</taxon>
        <taxon>Neoteleostei</taxon>
        <taxon>Acanthomorphata</taxon>
        <taxon>Carangaria</taxon>
        <taxon>Pleuronectiformes</taxon>
        <taxon>Pleuronectoidei</taxon>
        <taxon>Scophthalmidae</taxon>
        <taxon>Scophthalmus</taxon>
    </lineage>
</organism>
<comment type="caution">
    <text evidence="2">The sequence shown here is derived from an EMBL/GenBank/DDBJ whole genome shotgun (WGS) entry which is preliminary data.</text>
</comment>
<evidence type="ECO:0000313" key="2">
    <source>
        <dbReference type="EMBL" id="KAF0045068.1"/>
    </source>
</evidence>
<gene>
    <name evidence="2" type="ORF">F2P81_001597</name>
</gene>
<evidence type="ECO:0000256" key="1">
    <source>
        <dbReference type="SAM" id="MobiDB-lite"/>
    </source>
</evidence>
<accession>A0A6A4TKQ5</accession>
<sequence length="217" mass="23862">MIRRDVIAPFKKGTNKIILFDWLCDVITTSTYGRANATANAIASSFYRYKIAVTRQSVFSERNDKVPLLGSPEADQGQRSGVRQASSDDVASAADDVTGLSRPQSLDDRGVGPDVQRDVVWSLPAEAEEALGCQLGSFWHKVSQILKVSHVDHDELKPSAQARLAVANSPFTLLMNAQNKHQLRKQMHPTSADTAYMLHLLGVLHDTVTKPPKINLD</sequence>
<protein>
    <submittedName>
        <fullName evidence="2">Uncharacterized protein</fullName>
    </submittedName>
</protein>
<dbReference type="AlphaFoldDB" id="A0A6A4TKQ5"/>
<dbReference type="Proteomes" id="UP000438429">
    <property type="component" value="Unassembled WGS sequence"/>
</dbReference>
<name>A0A6A4TKQ5_SCOMX</name>